<organism evidence="1">
    <name type="scientific">Betaphycus gelatinus</name>
    <dbReference type="NCBI Taxonomy" id="1191690"/>
    <lineage>
        <taxon>Eukaryota</taxon>
        <taxon>Rhodophyta</taxon>
        <taxon>Florideophyceae</taxon>
        <taxon>Rhodymeniophycidae</taxon>
        <taxon>Gigartinales</taxon>
        <taxon>Solieriaceae</taxon>
        <taxon>Betaphycus</taxon>
    </lineage>
</organism>
<dbReference type="PANTHER" id="PTHR34472:SF1">
    <property type="entry name" value="SULFUR CARRIER PROTEIN THIS"/>
    <property type="match status" value="1"/>
</dbReference>
<dbReference type="CDD" id="cd00565">
    <property type="entry name" value="Ubl_ThiS"/>
    <property type="match status" value="1"/>
</dbReference>
<dbReference type="InterPro" id="IPR010035">
    <property type="entry name" value="Thi_S"/>
</dbReference>
<sequence>MNFTYNTIFINGEAFNCIYSMSLQDLIIYLDFDIDTIIVEYNQQIVSKELFDDIFLKHQDKLEVVTIVGGG</sequence>
<dbReference type="Pfam" id="PF02597">
    <property type="entry name" value="ThiS"/>
    <property type="match status" value="1"/>
</dbReference>
<name>A0A8E7UED5_9FLOR</name>
<reference evidence="1" key="1">
    <citation type="submission" date="2019-07" db="EMBL/GenBank/DDBJ databases">
        <authorList>
            <person name="Zhang J."/>
            <person name="Liu T."/>
        </authorList>
    </citation>
    <scope>NUCLEOTIDE SEQUENCE</scope>
</reference>
<gene>
    <name evidence="1" type="primary">thiS</name>
</gene>
<keyword evidence="1" id="KW-0934">Plastid</keyword>
<protein>
    <submittedName>
        <fullName evidence="1">Thiamine biosynthesis protein S</fullName>
    </submittedName>
</protein>
<dbReference type="InterPro" id="IPR003749">
    <property type="entry name" value="ThiS/MoaD-like"/>
</dbReference>
<dbReference type="PANTHER" id="PTHR34472">
    <property type="entry name" value="SULFUR CARRIER PROTEIN THIS"/>
    <property type="match status" value="1"/>
</dbReference>
<accession>A0A8E7UED5</accession>
<reference evidence="1" key="2">
    <citation type="journal article" date="2021" name="Genomics">
        <title>Comparative analysis of mitochondrial genomes of Nirvanini and Evacanthini (Hemiptera: Cicadellidae) reveals an explicit evolutionary relationship.</title>
        <authorList>
            <person name="Du Y."/>
            <person name="Liang Z."/>
            <person name="Dietrich C.H."/>
            <person name="Dai W."/>
        </authorList>
    </citation>
    <scope>NUCLEOTIDE SEQUENCE</scope>
</reference>
<dbReference type="NCBIfam" id="TIGR01683">
    <property type="entry name" value="thiS"/>
    <property type="match status" value="1"/>
</dbReference>
<dbReference type="AlphaFoldDB" id="A0A8E7UED5"/>
<evidence type="ECO:0000313" key="1">
    <source>
        <dbReference type="EMBL" id="QVY58038.1"/>
    </source>
</evidence>
<geneLocation type="plastid" evidence="1"/>
<proteinExistence type="predicted"/>
<dbReference type="EMBL" id="MN240356">
    <property type="protein sequence ID" value="QVY58038.1"/>
    <property type="molecule type" value="Genomic_DNA"/>
</dbReference>